<evidence type="ECO:0000313" key="3">
    <source>
        <dbReference type="EMBL" id="MBO0450406.1"/>
    </source>
</evidence>
<keyword evidence="1" id="KW-1133">Transmembrane helix</keyword>
<feature type="transmembrane region" description="Helical" evidence="1">
    <location>
        <begin position="27"/>
        <end position="51"/>
    </location>
</feature>
<dbReference type="Gene3D" id="1.20.144.10">
    <property type="entry name" value="Phosphatidic acid phosphatase type 2/haloperoxidase"/>
    <property type="match status" value="1"/>
</dbReference>
<protein>
    <submittedName>
        <fullName evidence="3">Phosphatase PAP2 family protein</fullName>
    </submittedName>
</protein>
<feature type="transmembrane region" description="Helical" evidence="1">
    <location>
        <begin position="96"/>
        <end position="117"/>
    </location>
</feature>
<keyword evidence="1" id="KW-0812">Transmembrane</keyword>
<feature type="transmembrane region" description="Helical" evidence="1">
    <location>
        <begin position="123"/>
        <end position="141"/>
    </location>
</feature>
<sequence>MFCQKIAKENKMRKKVVSLRRPAINKVMFFFTQLGRFSGVVVVMIALALIPGFWWKVVRPAGIALTISWWLAFAMKRGMKRPRPEGKRLTEETDHSFPSFHATCSAALYLSLALGSWALYPQLAFLLVAAAVTIAGLIGFSRIYLGVHFLTDVLGGWLFGSGVTLLVWAVLAHV</sequence>
<accession>A0ABS3HAC2</accession>
<dbReference type="RefSeq" id="WP_206905262.1">
    <property type="nucleotide sequence ID" value="NZ_JAFLVT010000018.1"/>
</dbReference>
<feature type="transmembrane region" description="Helical" evidence="1">
    <location>
        <begin position="153"/>
        <end position="171"/>
    </location>
</feature>
<organism evidence="3 4">
    <name type="scientific">Candidatus Enterococcus myersii</name>
    <dbReference type="NCBI Taxonomy" id="2815322"/>
    <lineage>
        <taxon>Bacteria</taxon>
        <taxon>Bacillati</taxon>
        <taxon>Bacillota</taxon>
        <taxon>Bacilli</taxon>
        <taxon>Lactobacillales</taxon>
        <taxon>Enterococcaceae</taxon>
        <taxon>Enterococcus</taxon>
    </lineage>
</organism>
<dbReference type="SUPFAM" id="SSF48317">
    <property type="entry name" value="Acid phosphatase/Vanadium-dependent haloperoxidase"/>
    <property type="match status" value="1"/>
</dbReference>
<gene>
    <name evidence="3" type="ORF">JZO76_12840</name>
</gene>
<dbReference type="InterPro" id="IPR036938">
    <property type="entry name" value="PAP2/HPO_sf"/>
</dbReference>
<evidence type="ECO:0000313" key="4">
    <source>
        <dbReference type="Proteomes" id="UP000664256"/>
    </source>
</evidence>
<keyword evidence="1" id="KW-0472">Membrane</keyword>
<dbReference type="InterPro" id="IPR000326">
    <property type="entry name" value="PAP2/HPO"/>
</dbReference>
<dbReference type="PANTHER" id="PTHR14969">
    <property type="entry name" value="SPHINGOSINE-1-PHOSPHATE PHOSPHOHYDROLASE"/>
    <property type="match status" value="1"/>
</dbReference>
<reference evidence="3 4" key="1">
    <citation type="submission" date="2021-03" db="EMBL/GenBank/DDBJ databases">
        <title>Enterococcal diversity collection.</title>
        <authorList>
            <person name="Gilmore M.S."/>
            <person name="Schwartzman J."/>
            <person name="Van Tyne D."/>
            <person name="Martin M."/>
            <person name="Earl A.M."/>
            <person name="Manson A.L."/>
            <person name="Straub T."/>
            <person name="Salamzade R."/>
            <person name="Saavedra J."/>
            <person name="Lebreton F."/>
            <person name="Prichula J."/>
            <person name="Schaufler K."/>
            <person name="Gaca A."/>
            <person name="Sgardioli B."/>
            <person name="Wagenaar J."/>
            <person name="Strong T."/>
        </authorList>
    </citation>
    <scope>NUCLEOTIDE SEQUENCE [LARGE SCALE GENOMIC DNA]</scope>
    <source>
        <strain evidence="3 4">MJM12</strain>
    </source>
</reference>
<proteinExistence type="predicted"/>
<evidence type="ECO:0000256" key="1">
    <source>
        <dbReference type="SAM" id="Phobius"/>
    </source>
</evidence>
<dbReference type="EMBL" id="JAFLVT010000018">
    <property type="protein sequence ID" value="MBO0450406.1"/>
    <property type="molecule type" value="Genomic_DNA"/>
</dbReference>
<dbReference type="PANTHER" id="PTHR14969:SF13">
    <property type="entry name" value="AT30094P"/>
    <property type="match status" value="1"/>
</dbReference>
<name>A0ABS3HAC2_9ENTE</name>
<feature type="transmembrane region" description="Helical" evidence="1">
    <location>
        <begin position="57"/>
        <end position="75"/>
    </location>
</feature>
<dbReference type="Proteomes" id="UP000664256">
    <property type="component" value="Unassembled WGS sequence"/>
</dbReference>
<evidence type="ECO:0000259" key="2">
    <source>
        <dbReference type="SMART" id="SM00014"/>
    </source>
</evidence>
<keyword evidence="4" id="KW-1185">Reference proteome</keyword>
<dbReference type="Pfam" id="PF01569">
    <property type="entry name" value="PAP2"/>
    <property type="match status" value="1"/>
</dbReference>
<feature type="domain" description="Phosphatidic acid phosphatase type 2/haloperoxidase" evidence="2">
    <location>
        <begin position="58"/>
        <end position="168"/>
    </location>
</feature>
<dbReference type="SMART" id="SM00014">
    <property type="entry name" value="acidPPc"/>
    <property type="match status" value="1"/>
</dbReference>
<dbReference type="CDD" id="cd03392">
    <property type="entry name" value="PAP2_like_2"/>
    <property type="match status" value="1"/>
</dbReference>
<comment type="caution">
    <text evidence="3">The sequence shown here is derived from an EMBL/GenBank/DDBJ whole genome shotgun (WGS) entry which is preliminary data.</text>
</comment>